<dbReference type="KEGG" id="smx:SM11_pD1080"/>
<proteinExistence type="predicted"/>
<sequence>MLALADARLVSAAQTAYRRNIEMDIEPVEEERAA</sequence>
<dbReference type="AlphaFoldDB" id="F7XH86"/>
<dbReference type="Proteomes" id="UP000009045">
    <property type="component" value="Plasmid pSmeSM11d"/>
</dbReference>
<dbReference type="HOGENOM" id="CLU_3376063_0_0_5"/>
<evidence type="ECO:0000313" key="1">
    <source>
        <dbReference type="EMBL" id="AEH83912.1"/>
    </source>
</evidence>
<geneLocation type="plasmid" evidence="1 2">
    <name>pSmeSM11d</name>
</geneLocation>
<name>F7XH86_SINMM</name>
<accession>F7XH86</accession>
<keyword evidence="1" id="KW-0614">Plasmid</keyword>
<evidence type="ECO:0000313" key="2">
    <source>
        <dbReference type="Proteomes" id="UP000009045"/>
    </source>
</evidence>
<gene>
    <name evidence="1" type="ordered locus">SM11_pD1080</name>
</gene>
<protein>
    <submittedName>
        <fullName evidence="1">Uncharacterized protein</fullName>
    </submittedName>
</protein>
<organism evidence="1 2">
    <name type="scientific">Sinorhizobium meliloti (strain SM11)</name>
    <dbReference type="NCBI Taxonomy" id="707241"/>
    <lineage>
        <taxon>Bacteria</taxon>
        <taxon>Pseudomonadati</taxon>
        <taxon>Pseudomonadota</taxon>
        <taxon>Alphaproteobacteria</taxon>
        <taxon>Hyphomicrobiales</taxon>
        <taxon>Rhizobiaceae</taxon>
        <taxon>Sinorhizobium/Ensifer group</taxon>
        <taxon>Sinorhizobium</taxon>
    </lineage>
</organism>
<reference evidence="1 2" key="1">
    <citation type="journal article" date="2011" name="J. Biotechnol.">
        <title>The complete genome sequence of the dominant Sinorhizobium meliloti field isolate SM11 extends the S. meliloti pan-genome.</title>
        <authorList>
            <person name="Schneiker-Bekel S."/>
            <person name="Wibberg D."/>
            <person name="Bekel T."/>
            <person name="Blom J."/>
            <person name="Linke B."/>
            <person name="Neuweger H."/>
            <person name="Stiens M."/>
            <person name="Vorholter F.J."/>
            <person name="Weidner S."/>
            <person name="Goesmann A."/>
            <person name="Puhler A."/>
            <person name="Schluter A."/>
        </authorList>
    </citation>
    <scope>NUCLEOTIDE SEQUENCE [LARGE SCALE GENOMIC DNA]</scope>
    <source>
        <strain evidence="1 2">SM11</strain>
        <plasmid evidence="2">pSmeSM11d</plasmid>
    </source>
</reference>
<dbReference type="EMBL" id="CP001832">
    <property type="protein sequence ID" value="AEH83912.1"/>
    <property type="molecule type" value="Genomic_DNA"/>
</dbReference>